<reference evidence="3 4" key="1">
    <citation type="submission" date="2018-04" db="EMBL/GenBank/DDBJ databases">
        <title>Massilia violaceinigra sp. nov., a novel purple-pigmented bacterium isolated from Tianshan glacier, Xinjiang, China.</title>
        <authorList>
            <person name="Wang H."/>
        </authorList>
    </citation>
    <scope>NUCLEOTIDE SEQUENCE [LARGE SCALE GENOMIC DNA]</scope>
    <source>
        <strain evidence="3 4">B448-2</strain>
    </source>
</reference>
<dbReference type="Proteomes" id="UP000241421">
    <property type="component" value="Unassembled WGS sequence"/>
</dbReference>
<dbReference type="InterPro" id="IPR052967">
    <property type="entry name" value="Stress_Response_Assoc"/>
</dbReference>
<gene>
    <name evidence="3" type="ORF">C7C56_004250</name>
</gene>
<feature type="region of interest" description="Disordered" evidence="1">
    <location>
        <begin position="139"/>
        <end position="172"/>
    </location>
</feature>
<evidence type="ECO:0000313" key="3">
    <source>
        <dbReference type="EMBL" id="PWF54973.1"/>
    </source>
</evidence>
<feature type="region of interest" description="Disordered" evidence="1">
    <location>
        <begin position="34"/>
        <end position="56"/>
    </location>
</feature>
<accession>A0A2U2I5C2</accession>
<dbReference type="InterPro" id="IPR019060">
    <property type="entry name" value="DUF2382"/>
</dbReference>
<evidence type="ECO:0000259" key="2">
    <source>
        <dbReference type="Pfam" id="PF09557"/>
    </source>
</evidence>
<protein>
    <submittedName>
        <fullName evidence="3">DUF2382 domain-containing protein</fullName>
    </submittedName>
</protein>
<comment type="caution">
    <text evidence="3">The sequence shown here is derived from an EMBL/GenBank/DDBJ whole genome shotgun (WGS) entry which is preliminary data.</text>
</comment>
<dbReference type="PANTHER" id="PTHR38463:SF1">
    <property type="entry name" value="STRESS RESPONSE PROTEIN YSNF"/>
    <property type="match status" value="1"/>
</dbReference>
<proteinExistence type="predicted"/>
<sequence length="382" mass="42199">MQHTIAAVFDNHSAAQQAIDDLVASGFARDQVRLSEGDTTGMGARSSTSTSARHEDQGIGASIKNFFSDMFGGDSSQDARMYSEAVARGNYVVTLTADSEPEVERAADIVERYNPIDIDEHAEQWGGAAWVGGGVLHSGAGSAQQSQGASQQFQPGGQVQGEARARQGMQQREDVGATIPIVQEELKIGKREVQRGGVRVYQRVLETPVNESIDLREEHVHVERHAVDQPVRAADASAFQEGSFEVRETAEEAVVEKSARVVEEVVVGKDVTQREQQINDTVRRTEVEVEQLGGQQYSEADNDTYFRSHWTSNYGNASGNYDEYAPAYRYGTQMAGSETYRGRRWEDVEATLRNDWDSSYPGQPWEKIKAAVRQGWQRVTSS</sequence>
<dbReference type="EMBL" id="PXWF02000055">
    <property type="protein sequence ID" value="PWF54973.1"/>
    <property type="molecule type" value="Genomic_DNA"/>
</dbReference>
<feature type="compositionally biased region" description="Low complexity" evidence="1">
    <location>
        <begin position="139"/>
        <end position="157"/>
    </location>
</feature>
<dbReference type="RefSeq" id="WP_106756245.1">
    <property type="nucleotide sequence ID" value="NZ_PXWF02000055.1"/>
</dbReference>
<dbReference type="PANTHER" id="PTHR38463">
    <property type="entry name" value="STRESS RESPONSE PROTEIN YSNF"/>
    <property type="match status" value="1"/>
</dbReference>
<name>A0A2U2I5C2_9BURK</name>
<dbReference type="Pfam" id="PF09557">
    <property type="entry name" value="DUF2382"/>
    <property type="match status" value="1"/>
</dbReference>
<feature type="domain" description="DUF2382" evidence="2">
    <location>
        <begin position="179"/>
        <end position="289"/>
    </location>
</feature>
<evidence type="ECO:0000313" key="4">
    <source>
        <dbReference type="Proteomes" id="UP000241421"/>
    </source>
</evidence>
<evidence type="ECO:0000256" key="1">
    <source>
        <dbReference type="SAM" id="MobiDB-lite"/>
    </source>
</evidence>
<dbReference type="AlphaFoldDB" id="A0A2U2I5C2"/>
<keyword evidence="4" id="KW-1185">Reference proteome</keyword>
<dbReference type="OrthoDB" id="581516at2"/>
<organism evidence="3 4">
    <name type="scientific">Massilia glaciei</name>
    <dbReference type="NCBI Taxonomy" id="1524097"/>
    <lineage>
        <taxon>Bacteria</taxon>
        <taxon>Pseudomonadati</taxon>
        <taxon>Pseudomonadota</taxon>
        <taxon>Betaproteobacteria</taxon>
        <taxon>Burkholderiales</taxon>
        <taxon>Oxalobacteraceae</taxon>
        <taxon>Telluria group</taxon>
        <taxon>Massilia</taxon>
    </lineage>
</organism>